<accession>A0A5C5XJ70</accession>
<protein>
    <submittedName>
        <fullName evidence="5">Putative oxidoreductase</fullName>
        <ecNumber evidence="5">1.-.-.-</ecNumber>
    </submittedName>
</protein>
<dbReference type="AlphaFoldDB" id="A0A5C5XJ70"/>
<dbReference type="InterPro" id="IPR002347">
    <property type="entry name" value="SDR_fam"/>
</dbReference>
<dbReference type="GO" id="GO:0016616">
    <property type="term" value="F:oxidoreductase activity, acting on the CH-OH group of donors, NAD or NADP as acceptor"/>
    <property type="evidence" value="ECO:0007669"/>
    <property type="project" value="UniProtKB-ARBA"/>
</dbReference>
<comment type="caution">
    <text evidence="5">The sequence shown here is derived from an EMBL/GenBank/DDBJ whole genome shotgun (WGS) entry which is preliminary data.</text>
</comment>
<evidence type="ECO:0000256" key="3">
    <source>
        <dbReference type="RuleBase" id="RU000363"/>
    </source>
</evidence>
<evidence type="ECO:0000256" key="1">
    <source>
        <dbReference type="ARBA" id="ARBA00006484"/>
    </source>
</evidence>
<keyword evidence="6" id="KW-1185">Reference proteome</keyword>
<keyword evidence="2 5" id="KW-0560">Oxidoreductase</keyword>
<evidence type="ECO:0000259" key="4">
    <source>
        <dbReference type="SMART" id="SM00822"/>
    </source>
</evidence>
<dbReference type="PRINTS" id="PR00081">
    <property type="entry name" value="GDHRDH"/>
</dbReference>
<dbReference type="SUPFAM" id="SSF51735">
    <property type="entry name" value="NAD(P)-binding Rossmann-fold domains"/>
    <property type="match status" value="1"/>
</dbReference>
<evidence type="ECO:0000313" key="6">
    <source>
        <dbReference type="Proteomes" id="UP000316095"/>
    </source>
</evidence>
<dbReference type="PANTHER" id="PTHR43115:SF4">
    <property type="entry name" value="DEHYDROGENASE_REDUCTASE SDR FAMILY MEMBER 11"/>
    <property type="match status" value="1"/>
</dbReference>
<dbReference type="InterPro" id="IPR020904">
    <property type="entry name" value="Sc_DH/Rdtase_CS"/>
</dbReference>
<dbReference type="InterPro" id="IPR036291">
    <property type="entry name" value="NAD(P)-bd_dom_sf"/>
</dbReference>
<name>A0A5C5XJ70_9PLAN</name>
<dbReference type="Pfam" id="PF00106">
    <property type="entry name" value="adh_short"/>
    <property type="match status" value="1"/>
</dbReference>
<evidence type="ECO:0000256" key="2">
    <source>
        <dbReference type="ARBA" id="ARBA00023002"/>
    </source>
</evidence>
<dbReference type="CDD" id="cd05233">
    <property type="entry name" value="SDR_c"/>
    <property type="match status" value="1"/>
</dbReference>
<reference evidence="5 6" key="1">
    <citation type="submission" date="2019-02" db="EMBL/GenBank/DDBJ databases">
        <title>Deep-cultivation of Planctomycetes and their phenomic and genomic characterization uncovers novel biology.</title>
        <authorList>
            <person name="Wiegand S."/>
            <person name="Jogler M."/>
            <person name="Boedeker C."/>
            <person name="Pinto D."/>
            <person name="Vollmers J."/>
            <person name="Rivas-Marin E."/>
            <person name="Kohn T."/>
            <person name="Peeters S.H."/>
            <person name="Heuer A."/>
            <person name="Rast P."/>
            <person name="Oberbeckmann S."/>
            <person name="Bunk B."/>
            <person name="Jeske O."/>
            <person name="Meyerdierks A."/>
            <person name="Storesund J.E."/>
            <person name="Kallscheuer N."/>
            <person name="Luecker S."/>
            <person name="Lage O.M."/>
            <person name="Pohl T."/>
            <person name="Merkel B.J."/>
            <person name="Hornburger P."/>
            <person name="Mueller R.-W."/>
            <person name="Bruemmer F."/>
            <person name="Labrenz M."/>
            <person name="Spormann A.M."/>
            <person name="Op Den Camp H."/>
            <person name="Overmann J."/>
            <person name="Amann R."/>
            <person name="Jetten M.S.M."/>
            <person name="Mascher T."/>
            <person name="Medema M.H."/>
            <person name="Devos D.P."/>
            <person name="Kaster A.-K."/>
            <person name="Ovreas L."/>
            <person name="Rohde M."/>
            <person name="Galperin M.Y."/>
            <person name="Jogler C."/>
        </authorList>
    </citation>
    <scope>NUCLEOTIDE SEQUENCE [LARGE SCALE GENOMIC DNA]</scope>
    <source>
        <strain evidence="5 6">Pan54</strain>
    </source>
</reference>
<dbReference type="InterPro" id="IPR057326">
    <property type="entry name" value="KR_dom"/>
</dbReference>
<dbReference type="EC" id="1.-.-.-" evidence="5"/>
<gene>
    <name evidence="5" type="ORF">Pan54_39990</name>
</gene>
<evidence type="ECO:0000313" key="5">
    <source>
        <dbReference type="EMBL" id="TWT63246.1"/>
    </source>
</evidence>
<sequence>MPFIRHADDSELSWSVTIESLSNLDNRRLTMSLKNQNVVITGGGSGIGAATARALVDAGANVVIAGRNLDKLQEICKYKPESMFAVSADVADRSSVDQLFAAAQEKLGSIDILINAAGINVPKRMMHNLDPADWDRMMDINATGTFNCMRLALSQMRERKAGTIINISSVAGIRAAALGGVGYNASKFAATALGISAGDEEKEHGIRITNIYPGEVDTPILDNRPSPVTDEHRARILQPEDVVATIMLVLQLPARARVPELTIIPTTQSFI</sequence>
<dbReference type="PRINTS" id="PR00080">
    <property type="entry name" value="SDRFAMILY"/>
</dbReference>
<dbReference type="Gene3D" id="3.40.50.720">
    <property type="entry name" value="NAD(P)-binding Rossmann-like Domain"/>
    <property type="match status" value="1"/>
</dbReference>
<dbReference type="PANTHER" id="PTHR43115">
    <property type="entry name" value="DEHYDROGENASE/REDUCTASE SDR FAMILY MEMBER 11"/>
    <property type="match status" value="1"/>
</dbReference>
<proteinExistence type="inferred from homology"/>
<feature type="domain" description="Ketoreductase" evidence="4">
    <location>
        <begin position="36"/>
        <end position="204"/>
    </location>
</feature>
<dbReference type="Proteomes" id="UP000316095">
    <property type="component" value="Unassembled WGS sequence"/>
</dbReference>
<dbReference type="FunFam" id="3.40.50.720:FF:000047">
    <property type="entry name" value="NADP-dependent L-serine/L-allo-threonine dehydrogenase"/>
    <property type="match status" value="1"/>
</dbReference>
<dbReference type="SMART" id="SM00822">
    <property type="entry name" value="PKS_KR"/>
    <property type="match status" value="1"/>
</dbReference>
<comment type="similarity">
    <text evidence="1 3">Belongs to the short-chain dehydrogenases/reductases (SDR) family.</text>
</comment>
<dbReference type="PROSITE" id="PS00061">
    <property type="entry name" value="ADH_SHORT"/>
    <property type="match status" value="1"/>
</dbReference>
<dbReference type="EMBL" id="SJPG01000001">
    <property type="protein sequence ID" value="TWT63246.1"/>
    <property type="molecule type" value="Genomic_DNA"/>
</dbReference>
<organism evidence="5 6">
    <name type="scientific">Rubinisphaera italica</name>
    <dbReference type="NCBI Taxonomy" id="2527969"/>
    <lineage>
        <taxon>Bacteria</taxon>
        <taxon>Pseudomonadati</taxon>
        <taxon>Planctomycetota</taxon>
        <taxon>Planctomycetia</taxon>
        <taxon>Planctomycetales</taxon>
        <taxon>Planctomycetaceae</taxon>
        <taxon>Rubinisphaera</taxon>
    </lineage>
</organism>